<keyword evidence="3" id="KW-1185">Reference proteome</keyword>
<proteinExistence type="predicted"/>
<reference evidence="2" key="1">
    <citation type="submission" date="2022-01" db="EMBL/GenBank/DDBJ databases">
        <authorList>
            <person name="King R."/>
        </authorList>
    </citation>
    <scope>NUCLEOTIDE SEQUENCE</scope>
</reference>
<gene>
    <name evidence="2" type="ORF">CEUTPL_LOCUS10778</name>
</gene>
<evidence type="ECO:0000313" key="3">
    <source>
        <dbReference type="Proteomes" id="UP001152799"/>
    </source>
</evidence>
<evidence type="ECO:0000313" key="2">
    <source>
        <dbReference type="EMBL" id="CAG9770323.1"/>
    </source>
</evidence>
<name>A0A9N9MSX1_9CUCU</name>
<evidence type="ECO:0000256" key="1">
    <source>
        <dbReference type="SAM" id="MobiDB-lite"/>
    </source>
</evidence>
<dbReference type="EMBL" id="OU892282">
    <property type="protein sequence ID" value="CAG9770323.1"/>
    <property type="molecule type" value="Genomic_DNA"/>
</dbReference>
<organism evidence="2 3">
    <name type="scientific">Ceutorhynchus assimilis</name>
    <name type="common">cabbage seed weevil</name>
    <dbReference type="NCBI Taxonomy" id="467358"/>
    <lineage>
        <taxon>Eukaryota</taxon>
        <taxon>Metazoa</taxon>
        <taxon>Ecdysozoa</taxon>
        <taxon>Arthropoda</taxon>
        <taxon>Hexapoda</taxon>
        <taxon>Insecta</taxon>
        <taxon>Pterygota</taxon>
        <taxon>Neoptera</taxon>
        <taxon>Endopterygota</taxon>
        <taxon>Coleoptera</taxon>
        <taxon>Polyphaga</taxon>
        <taxon>Cucujiformia</taxon>
        <taxon>Curculionidae</taxon>
        <taxon>Ceutorhynchinae</taxon>
        <taxon>Ceutorhynchus</taxon>
    </lineage>
</organism>
<dbReference type="AlphaFoldDB" id="A0A9N9MSX1"/>
<sequence>MKMNDKPTILCPCPLPKRLITSNHWIARNDSSNVNSILQPDNFLFSPRLKYREKTKGDNVLVKKLMSENNCYCRDKFEKLPKPRYFKRPNSCVGYKEGENVDDDLRRKSLTCVCEEVDDDEDIVGAKVRQVKSLPAEVSFKPTEQRKKYEEYRQMQEEKFQEKLLEDKEREEFEKFNSEYSSQEKTNSAGGDYSDIDTILSTRKYGTNYTSESQFTNKKYSESVHTKPSSDNNHDNFKGDIRSAPDFRREHYFETHNIGKIADITGNPSKDEHTCVHQFQLDDRWIPEPLNKDSFGRSICTICDKVMEGSRIGLSSGFLLTDRMSDALNRSKIKNYAESYKSGFTPTTINLGRGKSKIEVVLKEQDIDKFGNYINRVKRPVYRNSLALRHQRLRMI</sequence>
<dbReference type="OrthoDB" id="10002384at2759"/>
<protein>
    <submittedName>
        <fullName evidence="2">Uncharacterized protein</fullName>
    </submittedName>
</protein>
<accession>A0A9N9MSX1</accession>
<dbReference type="Proteomes" id="UP001152799">
    <property type="component" value="Chromosome 6"/>
</dbReference>
<feature type="region of interest" description="Disordered" evidence="1">
    <location>
        <begin position="215"/>
        <end position="240"/>
    </location>
</feature>